<accession>A0A8H4VXV5</accession>
<dbReference type="InterPro" id="IPR000719">
    <property type="entry name" value="Prot_kinase_dom"/>
</dbReference>
<dbReference type="GO" id="GO:0004672">
    <property type="term" value="F:protein kinase activity"/>
    <property type="evidence" value="ECO:0007669"/>
    <property type="project" value="InterPro"/>
</dbReference>
<comment type="caution">
    <text evidence="3">The sequence shown here is derived from an EMBL/GenBank/DDBJ whole genome shotgun (WGS) entry which is preliminary data.</text>
</comment>
<name>A0A8H4VXV5_9HELO</name>
<dbReference type="PROSITE" id="PS50011">
    <property type="entry name" value="PROTEIN_KINASE_DOM"/>
    <property type="match status" value="1"/>
</dbReference>
<organism evidence="3 4">
    <name type="scientific">Cudoniella acicularis</name>
    <dbReference type="NCBI Taxonomy" id="354080"/>
    <lineage>
        <taxon>Eukaryota</taxon>
        <taxon>Fungi</taxon>
        <taxon>Dikarya</taxon>
        <taxon>Ascomycota</taxon>
        <taxon>Pezizomycotina</taxon>
        <taxon>Leotiomycetes</taxon>
        <taxon>Helotiales</taxon>
        <taxon>Tricladiaceae</taxon>
        <taxon>Cudoniella</taxon>
    </lineage>
</organism>
<evidence type="ECO:0000313" key="4">
    <source>
        <dbReference type="Proteomes" id="UP000566819"/>
    </source>
</evidence>
<dbReference type="InterPro" id="IPR011009">
    <property type="entry name" value="Kinase-like_dom_sf"/>
</dbReference>
<dbReference type="OrthoDB" id="310217at2759"/>
<dbReference type="AlphaFoldDB" id="A0A8H4VXV5"/>
<gene>
    <name evidence="3" type="ORF">G7Y89_g11913</name>
</gene>
<evidence type="ECO:0000256" key="1">
    <source>
        <dbReference type="SAM" id="MobiDB-lite"/>
    </source>
</evidence>
<reference evidence="3 4" key="1">
    <citation type="submission" date="2020-03" db="EMBL/GenBank/DDBJ databases">
        <title>Draft Genome Sequence of Cudoniella acicularis.</title>
        <authorList>
            <person name="Buettner E."/>
            <person name="Kellner H."/>
        </authorList>
    </citation>
    <scope>NUCLEOTIDE SEQUENCE [LARGE SCALE GENOMIC DNA]</scope>
    <source>
        <strain evidence="3 4">DSM 108380</strain>
    </source>
</reference>
<keyword evidence="4" id="KW-1185">Reference proteome</keyword>
<dbReference type="Proteomes" id="UP000566819">
    <property type="component" value="Unassembled WGS sequence"/>
</dbReference>
<proteinExistence type="predicted"/>
<dbReference type="EMBL" id="JAAMPI010001191">
    <property type="protein sequence ID" value="KAF4626247.1"/>
    <property type="molecule type" value="Genomic_DNA"/>
</dbReference>
<protein>
    <recommendedName>
        <fullName evidence="2">Protein kinase domain-containing protein</fullName>
    </recommendedName>
</protein>
<dbReference type="GO" id="GO:0005524">
    <property type="term" value="F:ATP binding"/>
    <property type="evidence" value="ECO:0007669"/>
    <property type="project" value="InterPro"/>
</dbReference>
<dbReference type="SUPFAM" id="SSF56112">
    <property type="entry name" value="Protein kinase-like (PK-like)"/>
    <property type="match status" value="1"/>
</dbReference>
<feature type="domain" description="Protein kinase" evidence="2">
    <location>
        <begin position="109"/>
        <end position="296"/>
    </location>
</feature>
<sequence>MDPLKRKRDSDDENDDQPEKKLLVTSNGTILDQVILPENPDDAPTISAYAWLITNTAKESPIIAEGDRKDSLPDLTAFGRADKLAVTEEMREAWIRTDRNWEHSLGDNRRGVKVLGMGGMGIAGLWQRIPFRWNETGSARDSDMVMDWNIRHVVIKQQQNALPELENEGKLLVEMVQGGAKHVLGIYHNVIMGAGQGTIERFDEEDKKVGRMYLEYCEGEDFINWNFECYKKYSAANSIPEKHVWKVMKCLALGLVAIEHGTEDLQKIDRGETWKRRRELTHFDIKPANGRYSASP</sequence>
<evidence type="ECO:0000259" key="2">
    <source>
        <dbReference type="PROSITE" id="PS50011"/>
    </source>
</evidence>
<feature type="region of interest" description="Disordered" evidence="1">
    <location>
        <begin position="1"/>
        <end position="22"/>
    </location>
</feature>
<evidence type="ECO:0000313" key="3">
    <source>
        <dbReference type="EMBL" id="KAF4626247.1"/>
    </source>
</evidence>